<dbReference type="Gene3D" id="1.10.1520.10">
    <property type="entry name" value="Ribonuclease III domain"/>
    <property type="match status" value="1"/>
</dbReference>
<evidence type="ECO:0000313" key="1">
    <source>
        <dbReference type="EMBL" id="KDQ15831.1"/>
    </source>
</evidence>
<accession>A0A067MWE1</accession>
<evidence type="ECO:0000313" key="2">
    <source>
        <dbReference type="Proteomes" id="UP000027195"/>
    </source>
</evidence>
<reference evidence="2" key="1">
    <citation type="journal article" date="2014" name="Proc. Natl. Acad. Sci. U.S.A.">
        <title>Extensive sampling of basidiomycete genomes demonstrates inadequacy of the white-rot/brown-rot paradigm for wood decay fungi.</title>
        <authorList>
            <person name="Riley R."/>
            <person name="Salamov A.A."/>
            <person name="Brown D.W."/>
            <person name="Nagy L.G."/>
            <person name="Floudas D."/>
            <person name="Held B.W."/>
            <person name="Levasseur A."/>
            <person name="Lombard V."/>
            <person name="Morin E."/>
            <person name="Otillar R."/>
            <person name="Lindquist E.A."/>
            <person name="Sun H."/>
            <person name="LaButti K.M."/>
            <person name="Schmutz J."/>
            <person name="Jabbour D."/>
            <person name="Luo H."/>
            <person name="Baker S.E."/>
            <person name="Pisabarro A.G."/>
            <person name="Walton J.D."/>
            <person name="Blanchette R.A."/>
            <person name="Henrissat B."/>
            <person name="Martin F."/>
            <person name="Cullen D."/>
            <person name="Hibbett D.S."/>
            <person name="Grigoriev I.V."/>
        </authorList>
    </citation>
    <scope>NUCLEOTIDE SEQUENCE [LARGE SCALE GENOMIC DNA]</scope>
    <source>
        <strain evidence="2">FD-172 SS1</strain>
    </source>
</reference>
<sequence>MQRLSPSICCSIATLCNSDPVTRVGVDHLPGPLPFDNSTGARCSEDFPFFLAPRRTSSVEVSFSELGGRDITSFGASLSLLASILDIVIDAVLARAENDKIFAGVLDDGGGAGGANAVLQRRRALLQFQCLETLGDAILKRVYVTDIFITGAASAHGSDLYDQMASNATLTRRGRLSGIDNYPRFHSARIQDAHLADSVEAQFEATAETGDMDACVEAINSLTENRLIASWEDVKNSLDTKAADGPTRDTISMPGLLSWRQYSDNS</sequence>
<dbReference type="InParanoid" id="A0A067MWE1"/>
<proteinExistence type="predicted"/>
<name>A0A067MWE1_BOTB1</name>
<dbReference type="GO" id="GO:0006396">
    <property type="term" value="P:RNA processing"/>
    <property type="evidence" value="ECO:0007669"/>
    <property type="project" value="InterPro"/>
</dbReference>
<dbReference type="Proteomes" id="UP000027195">
    <property type="component" value="Unassembled WGS sequence"/>
</dbReference>
<gene>
    <name evidence="1" type="ORF">BOTBODRAFT_186888</name>
</gene>
<dbReference type="AlphaFoldDB" id="A0A067MWE1"/>
<dbReference type="InterPro" id="IPR036389">
    <property type="entry name" value="RNase_III_sf"/>
</dbReference>
<dbReference type="HOGENOM" id="CLU_1045822_0_0_1"/>
<keyword evidence="2" id="KW-1185">Reference proteome</keyword>
<dbReference type="EMBL" id="KL198030">
    <property type="protein sequence ID" value="KDQ15831.1"/>
    <property type="molecule type" value="Genomic_DNA"/>
</dbReference>
<protein>
    <submittedName>
        <fullName evidence="1">Uncharacterized protein</fullName>
    </submittedName>
</protein>
<dbReference type="SUPFAM" id="SSF69065">
    <property type="entry name" value="RNase III domain-like"/>
    <property type="match status" value="1"/>
</dbReference>
<organism evidence="1 2">
    <name type="scientific">Botryobasidium botryosum (strain FD-172 SS1)</name>
    <dbReference type="NCBI Taxonomy" id="930990"/>
    <lineage>
        <taxon>Eukaryota</taxon>
        <taxon>Fungi</taxon>
        <taxon>Dikarya</taxon>
        <taxon>Basidiomycota</taxon>
        <taxon>Agaricomycotina</taxon>
        <taxon>Agaricomycetes</taxon>
        <taxon>Cantharellales</taxon>
        <taxon>Botryobasidiaceae</taxon>
        <taxon>Botryobasidium</taxon>
    </lineage>
</organism>
<dbReference type="GO" id="GO:0004525">
    <property type="term" value="F:ribonuclease III activity"/>
    <property type="evidence" value="ECO:0007669"/>
    <property type="project" value="InterPro"/>
</dbReference>